<dbReference type="RefSeq" id="WP_052132304.1">
    <property type="nucleotide sequence ID" value="NZ_JRAA01000003.1"/>
</dbReference>
<dbReference type="SUPFAM" id="SSF53756">
    <property type="entry name" value="UDP-Glycosyltransferase/glycogen phosphorylase"/>
    <property type="match status" value="1"/>
</dbReference>
<dbReference type="EMBL" id="JRAA01000003">
    <property type="protein sequence ID" value="KHF24241.1"/>
    <property type="molecule type" value="Genomic_DNA"/>
</dbReference>
<dbReference type="PANTHER" id="PTHR12526">
    <property type="entry name" value="GLYCOSYLTRANSFERASE"/>
    <property type="match status" value="1"/>
</dbReference>
<dbReference type="GO" id="GO:0016757">
    <property type="term" value="F:glycosyltransferase activity"/>
    <property type="evidence" value="ECO:0007669"/>
    <property type="project" value="UniProtKB-KW"/>
</dbReference>
<dbReference type="GeneID" id="86990445"/>
<proteinExistence type="predicted"/>
<dbReference type="PATRIC" id="fig|2340.3.peg.2320"/>
<evidence type="ECO:0000313" key="5">
    <source>
        <dbReference type="Proteomes" id="UP000030856"/>
    </source>
</evidence>
<sequence>MNTSTDEKTPTRKPRILWANFYCLMDSSSGASMAVREMLIQLAKRGYEIAILGATVFDADKGKSKLAKHGVFNKDNQGKFTTISDGDLKHTLLITRSIVRGQLGTDETFKWISRYTTALHEFKPDLVYLYGGMISDWDIADEARARGIPVAFYLANGNYHGTRWNRDIDLILTDSRATADMYLERSGIPVTPIGAFIDPEPVIATQHERKHVLFINPSWAKGVSIVIMLALLLEKSRPDIIFEVVESRGNWQLIFDAVLKELGQDRKSLDNIVITSHTTDMRPVYGRARLLLAPSLWWESSGRILAEAMLNGIPALITDRGGMPEMIDDAGYQLHLHDLMHEKPYTRLPRKEKLDEAADWITSMFDNEQLYQEEVKKAYAVGKRLHSLEASTARFEAALQPLLEQKAGDADLVENLKSTHRHGLADVPESHQQTSDPA</sequence>
<dbReference type="GO" id="GO:1901135">
    <property type="term" value="P:carbohydrate derivative metabolic process"/>
    <property type="evidence" value="ECO:0007669"/>
    <property type="project" value="UniProtKB-ARBA"/>
</dbReference>
<dbReference type="PANTHER" id="PTHR12526:SF510">
    <property type="entry name" value="D-INOSITOL 3-PHOSPHATE GLYCOSYLTRANSFERASE"/>
    <property type="match status" value="1"/>
</dbReference>
<evidence type="ECO:0000259" key="3">
    <source>
        <dbReference type="Pfam" id="PF00534"/>
    </source>
</evidence>
<gene>
    <name evidence="4" type="ORF">JV46_24390</name>
</gene>
<keyword evidence="2 4" id="KW-0808">Transferase</keyword>
<dbReference type="Proteomes" id="UP000030856">
    <property type="component" value="Unassembled WGS sequence"/>
</dbReference>
<evidence type="ECO:0000313" key="4">
    <source>
        <dbReference type="EMBL" id="KHF24241.1"/>
    </source>
</evidence>
<evidence type="ECO:0000256" key="2">
    <source>
        <dbReference type="ARBA" id="ARBA00022679"/>
    </source>
</evidence>
<dbReference type="eggNOG" id="COG0438">
    <property type="taxonomic scope" value="Bacteria"/>
</dbReference>
<dbReference type="Gene3D" id="3.40.50.2000">
    <property type="entry name" value="Glycogen Phosphorylase B"/>
    <property type="match status" value="1"/>
</dbReference>
<reference evidence="4 5" key="1">
    <citation type="journal article" date="2014" name="BMC Genomics">
        <title>The genome of the intracellular bacterium of the coastal bivalve, Solemya velum: a blueprint for thriving in and out of symbiosis.</title>
        <authorList>
            <person name="Dmytrenko O."/>
            <person name="Russell S.L."/>
            <person name="Loo W.T."/>
            <person name="Fontanez K.M."/>
            <person name="Liao L."/>
            <person name="Roeselers G."/>
            <person name="Sharma R."/>
            <person name="Stewart F.J."/>
            <person name="Newton I.L."/>
            <person name="Woyke T."/>
            <person name="Wu D."/>
            <person name="Lang J.M."/>
            <person name="Eisen J.A."/>
            <person name="Cavanaugh C.M."/>
        </authorList>
    </citation>
    <scope>NUCLEOTIDE SEQUENCE [LARGE SCALE GENOMIC DNA]</scope>
    <source>
        <strain evidence="4 5">WH</strain>
    </source>
</reference>
<dbReference type="STRING" id="2340.JV46_24390"/>
<protein>
    <submittedName>
        <fullName evidence="4">Glycosyltransferase</fullName>
    </submittedName>
</protein>
<keyword evidence="1" id="KW-0328">Glycosyltransferase</keyword>
<dbReference type="Pfam" id="PF00534">
    <property type="entry name" value="Glycos_transf_1"/>
    <property type="match status" value="1"/>
</dbReference>
<dbReference type="InterPro" id="IPR001296">
    <property type="entry name" value="Glyco_trans_1"/>
</dbReference>
<feature type="domain" description="Glycosyl transferase family 1" evidence="3">
    <location>
        <begin position="219"/>
        <end position="331"/>
    </location>
</feature>
<keyword evidence="5" id="KW-1185">Reference proteome</keyword>
<comment type="caution">
    <text evidence="4">The sequence shown here is derived from an EMBL/GenBank/DDBJ whole genome shotgun (WGS) entry which is preliminary data.</text>
</comment>
<dbReference type="AlphaFoldDB" id="A0A0B0H9W0"/>
<name>A0A0B0H9W0_SOVGS</name>
<organism evidence="4 5">
    <name type="scientific">Solemya velum gill symbiont</name>
    <dbReference type="NCBI Taxonomy" id="2340"/>
    <lineage>
        <taxon>Bacteria</taxon>
        <taxon>Pseudomonadati</taxon>
        <taxon>Pseudomonadota</taxon>
        <taxon>Gammaproteobacteria</taxon>
        <taxon>sulfur-oxidizing symbionts</taxon>
    </lineage>
</organism>
<accession>A0A0B0H9W0</accession>
<evidence type="ECO:0000256" key="1">
    <source>
        <dbReference type="ARBA" id="ARBA00022676"/>
    </source>
</evidence>